<comment type="similarity">
    <text evidence="3">Belongs to the TTC4 family.</text>
</comment>
<dbReference type="GO" id="GO:0005634">
    <property type="term" value="C:nucleus"/>
    <property type="evidence" value="ECO:0007669"/>
    <property type="project" value="TreeGrafter"/>
</dbReference>
<evidence type="ECO:0000259" key="5">
    <source>
        <dbReference type="Pfam" id="PF18972"/>
    </source>
</evidence>
<keyword evidence="2" id="KW-0802">TPR repeat</keyword>
<dbReference type="Proteomes" id="UP001347796">
    <property type="component" value="Unassembled WGS sequence"/>
</dbReference>
<dbReference type="InterPro" id="IPR044059">
    <property type="entry name" value="Csn1/TTC4_wheel"/>
</dbReference>
<keyword evidence="4" id="KW-0175">Coiled coil</keyword>
<dbReference type="SUPFAM" id="SSF48452">
    <property type="entry name" value="TPR-like"/>
    <property type="match status" value="1"/>
</dbReference>
<dbReference type="GO" id="GO:0030544">
    <property type="term" value="F:Hsp70 protein binding"/>
    <property type="evidence" value="ECO:0007669"/>
    <property type="project" value="TreeGrafter"/>
</dbReference>
<protein>
    <recommendedName>
        <fullName evidence="5">Cns1/TTC4 wheel domain-containing protein</fullName>
    </recommendedName>
</protein>
<dbReference type="Gene3D" id="1.25.40.10">
    <property type="entry name" value="Tetratricopeptide repeat domain"/>
    <property type="match status" value="1"/>
</dbReference>
<organism evidence="6 7">
    <name type="scientific">Patella caerulea</name>
    <name type="common">Rayed Mediterranean limpet</name>
    <dbReference type="NCBI Taxonomy" id="87958"/>
    <lineage>
        <taxon>Eukaryota</taxon>
        <taxon>Metazoa</taxon>
        <taxon>Spiralia</taxon>
        <taxon>Lophotrochozoa</taxon>
        <taxon>Mollusca</taxon>
        <taxon>Gastropoda</taxon>
        <taxon>Patellogastropoda</taxon>
        <taxon>Patelloidea</taxon>
        <taxon>Patellidae</taxon>
        <taxon>Patella</taxon>
    </lineage>
</organism>
<evidence type="ECO:0000256" key="2">
    <source>
        <dbReference type="ARBA" id="ARBA00022803"/>
    </source>
</evidence>
<dbReference type="SMART" id="SM00028">
    <property type="entry name" value="TPR"/>
    <property type="match status" value="2"/>
</dbReference>
<dbReference type="InterPro" id="IPR019734">
    <property type="entry name" value="TPR_rpt"/>
</dbReference>
<comment type="caution">
    <text evidence="6">The sequence shown here is derived from an EMBL/GenBank/DDBJ whole genome shotgun (WGS) entry which is preliminary data.</text>
</comment>
<evidence type="ECO:0000313" key="6">
    <source>
        <dbReference type="EMBL" id="KAK6179971.1"/>
    </source>
</evidence>
<accession>A0AAN8JLB3</accession>
<evidence type="ECO:0000256" key="4">
    <source>
        <dbReference type="SAM" id="Coils"/>
    </source>
</evidence>
<proteinExistence type="inferred from homology"/>
<dbReference type="PANTHER" id="PTHR46035">
    <property type="entry name" value="TETRATRICOPEPTIDE REPEAT PROTEIN 4"/>
    <property type="match status" value="1"/>
</dbReference>
<dbReference type="InterPro" id="IPR011990">
    <property type="entry name" value="TPR-like_helical_dom_sf"/>
</dbReference>
<dbReference type="AlphaFoldDB" id="A0AAN8JLB3"/>
<feature type="coiled-coil region" evidence="4">
    <location>
        <begin position="189"/>
        <end position="216"/>
    </location>
</feature>
<dbReference type="EMBL" id="JAZGQO010000008">
    <property type="protein sequence ID" value="KAK6179971.1"/>
    <property type="molecule type" value="Genomic_DNA"/>
</dbReference>
<evidence type="ECO:0000256" key="3">
    <source>
        <dbReference type="ARBA" id="ARBA00023602"/>
    </source>
</evidence>
<sequence length="350" mass="40813">MDEDLDIFIEEMKAKHKEKMKNQPPKEEKSIDQIIEELERHPAFAEEIDLSKPLTTEVEGLMALKYECDDPTARADNYREDGNDNFKKKLYRIAIANYTEGITSNSPDRQLNAVLYTNRAAAQFRLGNYRSAFNDCIFARKYKVDHMKAILKGINCCLEMKKYDHCIKWCDAALLMDPDDKDVLDTRSKAERLKKLKELENRKQAVKERKEEAEEKKLIELIQKKGVKIAGLDKLKKETKLSPLVLANIESHHPAGAKVKVDEENNLLWPVLFFYPEYSQTDFIEAFNETNTFADHILHMFGEEVQPPSWDTDNKYKPESIQIFFENREEEKIYPVDINSTLAKTMLHKK</sequence>
<keyword evidence="1" id="KW-0677">Repeat</keyword>
<evidence type="ECO:0000313" key="7">
    <source>
        <dbReference type="Proteomes" id="UP001347796"/>
    </source>
</evidence>
<dbReference type="GO" id="GO:0005829">
    <property type="term" value="C:cytosol"/>
    <property type="evidence" value="ECO:0007669"/>
    <property type="project" value="TreeGrafter"/>
</dbReference>
<feature type="domain" description="Cns1/TTC4 wheel" evidence="5">
    <location>
        <begin position="262"/>
        <end position="331"/>
    </location>
</feature>
<dbReference type="GO" id="GO:0006457">
    <property type="term" value="P:protein folding"/>
    <property type="evidence" value="ECO:0007669"/>
    <property type="project" value="TreeGrafter"/>
</dbReference>
<dbReference type="GO" id="GO:0051879">
    <property type="term" value="F:Hsp90 protein binding"/>
    <property type="evidence" value="ECO:0007669"/>
    <property type="project" value="InterPro"/>
</dbReference>
<reference evidence="6 7" key="1">
    <citation type="submission" date="2024-01" db="EMBL/GenBank/DDBJ databases">
        <title>The genome of the rayed Mediterranean limpet Patella caerulea (Linnaeus, 1758).</title>
        <authorList>
            <person name="Anh-Thu Weber A."/>
            <person name="Halstead-Nussloch G."/>
        </authorList>
    </citation>
    <scope>NUCLEOTIDE SEQUENCE [LARGE SCALE GENOMIC DNA]</scope>
    <source>
        <strain evidence="6">AATW-2023a</strain>
        <tissue evidence="6">Whole specimen</tissue>
    </source>
</reference>
<gene>
    <name evidence="6" type="ORF">SNE40_012209</name>
</gene>
<dbReference type="CDD" id="cd21380">
    <property type="entry name" value="CTWD_Cns1"/>
    <property type="match status" value="1"/>
</dbReference>
<dbReference type="PANTHER" id="PTHR46035:SF1">
    <property type="entry name" value="TETRATRICOPEPTIDE REPEAT PROTEIN 4"/>
    <property type="match status" value="1"/>
</dbReference>
<name>A0AAN8JLB3_PATCE</name>
<evidence type="ECO:0000256" key="1">
    <source>
        <dbReference type="ARBA" id="ARBA00022737"/>
    </source>
</evidence>
<keyword evidence="7" id="KW-1185">Reference proteome</keyword>
<dbReference type="Pfam" id="PF18972">
    <property type="entry name" value="Wheel"/>
    <property type="match status" value="1"/>
</dbReference>